<accession>A0A396Z0C5</accession>
<organism evidence="1 2">
    <name type="scientific">Leptospira stimsonii</name>
    <dbReference type="NCBI Taxonomy" id="2202203"/>
    <lineage>
        <taxon>Bacteria</taxon>
        <taxon>Pseudomonadati</taxon>
        <taxon>Spirochaetota</taxon>
        <taxon>Spirochaetia</taxon>
        <taxon>Leptospirales</taxon>
        <taxon>Leptospiraceae</taxon>
        <taxon>Leptospira</taxon>
    </lineage>
</organism>
<dbReference type="Proteomes" id="UP000265798">
    <property type="component" value="Unassembled WGS sequence"/>
</dbReference>
<name>A0A396Z0C5_9LEPT</name>
<proteinExistence type="predicted"/>
<dbReference type="EMBL" id="QHCT01000006">
    <property type="protein sequence ID" value="RHX86977.1"/>
    <property type="molecule type" value="Genomic_DNA"/>
</dbReference>
<dbReference type="AlphaFoldDB" id="A0A396Z0C5"/>
<evidence type="ECO:0000313" key="2">
    <source>
        <dbReference type="Proteomes" id="UP000265798"/>
    </source>
</evidence>
<protein>
    <submittedName>
        <fullName evidence="1">Uncharacterized protein</fullName>
    </submittedName>
</protein>
<evidence type="ECO:0000313" key="1">
    <source>
        <dbReference type="EMBL" id="RHX86977.1"/>
    </source>
</evidence>
<gene>
    <name evidence="1" type="ORF">DLM75_18535</name>
</gene>
<sequence length="124" mass="14822">MDMLTNTALSSFLYILPFFFENEYRQKIGAYHFIFHQAFIHDPFSITPSSFFVNYKNLIKDHYDVDNYKTSQGIRSERYRISSFRTLPETSFPKRKIGGPIPEFFRKKYNFFLTAAIARTNRFT</sequence>
<comment type="caution">
    <text evidence="1">The sequence shown here is derived from an EMBL/GenBank/DDBJ whole genome shotgun (WGS) entry which is preliminary data.</text>
</comment>
<reference evidence="2" key="1">
    <citation type="submission" date="2018-05" db="EMBL/GenBank/DDBJ databases">
        <title>Leptospira yasudae sp. nov. and Leptospira stimsonii sp. nov., two pathogenic species of the genus Leptospira isolated from environmental sources.</title>
        <authorList>
            <person name="Casanovas-Massana A."/>
            <person name="Hamond C."/>
            <person name="Santos L.A."/>
            <person name="Hacker K.P."/>
            <person name="Balassiano I."/>
            <person name="Medeiros M.A."/>
            <person name="Reis M.G."/>
            <person name="Ko A.I."/>
            <person name="Wunder E.A."/>
        </authorList>
    </citation>
    <scope>NUCLEOTIDE SEQUENCE [LARGE SCALE GENOMIC DNA]</scope>
    <source>
        <strain evidence="2">Yale</strain>
    </source>
</reference>